<dbReference type="Gene3D" id="2.60.40.10">
    <property type="entry name" value="Immunoglobulins"/>
    <property type="match status" value="1"/>
</dbReference>
<dbReference type="PROSITE" id="PS50053">
    <property type="entry name" value="UBIQUITIN_2"/>
    <property type="match status" value="1"/>
</dbReference>
<dbReference type="Proteomes" id="UP000221369">
    <property type="component" value="Unassembled WGS sequence"/>
</dbReference>
<evidence type="ECO:0000256" key="4">
    <source>
        <dbReference type="ARBA" id="ARBA00023088"/>
    </source>
</evidence>
<keyword evidence="2" id="KW-0964">Secreted</keyword>
<keyword evidence="10" id="KW-1185">Reference proteome</keyword>
<protein>
    <submittedName>
        <fullName evidence="9">LPXTG-motif cell wall-anchored protein</fullName>
    </submittedName>
</protein>
<name>A0A2A9DTH4_9MICO</name>
<comment type="caution">
    <text evidence="9">The sequence shown here is derived from an EMBL/GenBank/DDBJ whole genome shotgun (WGS) entry which is preliminary data.</text>
</comment>
<keyword evidence="6" id="KW-0812">Transmembrane</keyword>
<feature type="signal peptide" evidence="7">
    <location>
        <begin position="1"/>
        <end position="20"/>
    </location>
</feature>
<dbReference type="InterPro" id="IPR019956">
    <property type="entry name" value="Ubiquitin_dom"/>
</dbReference>
<gene>
    <name evidence="9" type="ORF">ATJ78_0568</name>
</gene>
<dbReference type="InterPro" id="IPR013783">
    <property type="entry name" value="Ig-like_fold"/>
</dbReference>
<dbReference type="InterPro" id="IPR000626">
    <property type="entry name" value="Ubiquitin-like_dom"/>
</dbReference>
<dbReference type="Gene3D" id="3.10.20.90">
    <property type="entry name" value="Phosphatidylinositol 3-kinase Catalytic Subunit, Chain A, domain 1"/>
    <property type="match status" value="1"/>
</dbReference>
<dbReference type="PRINTS" id="PR00348">
    <property type="entry name" value="UBIQUITIN"/>
</dbReference>
<dbReference type="Pfam" id="PF00240">
    <property type="entry name" value="ubiquitin"/>
    <property type="match status" value="1"/>
</dbReference>
<dbReference type="SUPFAM" id="SSF54236">
    <property type="entry name" value="Ubiquitin-like"/>
    <property type="match status" value="1"/>
</dbReference>
<dbReference type="Pfam" id="PF05345">
    <property type="entry name" value="He_PIG"/>
    <property type="match status" value="1"/>
</dbReference>
<evidence type="ECO:0000256" key="5">
    <source>
        <dbReference type="SAM" id="MobiDB-lite"/>
    </source>
</evidence>
<evidence type="ECO:0000313" key="10">
    <source>
        <dbReference type="Proteomes" id="UP000221369"/>
    </source>
</evidence>
<dbReference type="PANTHER" id="PTHR10666">
    <property type="entry name" value="UBIQUITIN"/>
    <property type="match status" value="1"/>
</dbReference>
<dbReference type="GO" id="GO:0005509">
    <property type="term" value="F:calcium ion binding"/>
    <property type="evidence" value="ECO:0007669"/>
    <property type="project" value="InterPro"/>
</dbReference>
<evidence type="ECO:0000256" key="6">
    <source>
        <dbReference type="SAM" id="Phobius"/>
    </source>
</evidence>
<feature type="chain" id="PRO_5038884941" evidence="7">
    <location>
        <begin position="21"/>
        <end position="258"/>
    </location>
</feature>
<dbReference type="SMART" id="SM00213">
    <property type="entry name" value="UBQ"/>
    <property type="match status" value="1"/>
</dbReference>
<dbReference type="NCBIfam" id="TIGR01167">
    <property type="entry name" value="LPXTG_anchor"/>
    <property type="match status" value="1"/>
</dbReference>
<evidence type="ECO:0000313" key="9">
    <source>
        <dbReference type="EMBL" id="PFG29656.1"/>
    </source>
</evidence>
<keyword evidence="6" id="KW-0472">Membrane</keyword>
<sequence>MSRLLRLVAALVFGCMLALAGTTAAAAMPLYVTIDGEDELALEVEASDSIQQVKHKIRDQSGIPVDNQTLEFAGRTLEDGRTLGDYNIQSGSTVTLLVSPQWVDIDLAVPVIGEEYIDGVAARYGDLQYAVTSGALPVGLELNAATGAITGIATVAGPYTFTVTATNAVSSVSQSFSGEIASAPIVTPSPTESATAEPVDPAPQPEATQDAADSADLDEPELPATGPSPSTMALLLAALILLIAGTMLFARSRRTRPE</sequence>
<keyword evidence="6" id="KW-1133">Transmembrane helix</keyword>
<keyword evidence="1" id="KW-0134">Cell wall</keyword>
<feature type="transmembrane region" description="Helical" evidence="6">
    <location>
        <begin position="232"/>
        <end position="250"/>
    </location>
</feature>
<evidence type="ECO:0000256" key="7">
    <source>
        <dbReference type="SAM" id="SignalP"/>
    </source>
</evidence>
<organism evidence="9 10">
    <name type="scientific">Paramicrobacterium agarici</name>
    <dbReference type="NCBI Taxonomy" id="630514"/>
    <lineage>
        <taxon>Bacteria</taxon>
        <taxon>Bacillati</taxon>
        <taxon>Actinomycetota</taxon>
        <taxon>Actinomycetes</taxon>
        <taxon>Micrococcales</taxon>
        <taxon>Microbacteriaceae</taxon>
        <taxon>Paramicrobacterium</taxon>
    </lineage>
</organism>
<accession>A0A2A9DTH4</accession>
<dbReference type="GO" id="GO:0005975">
    <property type="term" value="P:carbohydrate metabolic process"/>
    <property type="evidence" value="ECO:0007669"/>
    <property type="project" value="UniProtKB-ARBA"/>
</dbReference>
<dbReference type="AlphaFoldDB" id="A0A2A9DTH4"/>
<feature type="domain" description="Ubiquitin-like" evidence="8">
    <location>
        <begin position="28"/>
        <end position="99"/>
    </location>
</feature>
<keyword evidence="3 7" id="KW-0732">Signal</keyword>
<keyword evidence="4" id="KW-0572">Peptidoglycan-anchor</keyword>
<dbReference type="EMBL" id="PDJE01000001">
    <property type="protein sequence ID" value="PFG29656.1"/>
    <property type="molecule type" value="Genomic_DNA"/>
</dbReference>
<dbReference type="GO" id="GO:0016020">
    <property type="term" value="C:membrane"/>
    <property type="evidence" value="ECO:0007669"/>
    <property type="project" value="InterPro"/>
</dbReference>
<evidence type="ECO:0000256" key="3">
    <source>
        <dbReference type="ARBA" id="ARBA00022729"/>
    </source>
</evidence>
<dbReference type="RefSeq" id="WP_098406207.1">
    <property type="nucleotide sequence ID" value="NZ_PDJE01000001.1"/>
</dbReference>
<evidence type="ECO:0000259" key="8">
    <source>
        <dbReference type="PROSITE" id="PS50053"/>
    </source>
</evidence>
<reference evidence="9 10" key="1">
    <citation type="submission" date="2017-10" db="EMBL/GenBank/DDBJ databases">
        <title>Sequencing the genomes of 1000 actinobacteria strains.</title>
        <authorList>
            <person name="Klenk H.-P."/>
        </authorList>
    </citation>
    <scope>NUCLEOTIDE SEQUENCE [LARGE SCALE GENOMIC DNA]</scope>
    <source>
        <strain evidence="9 10">DSM 21798</strain>
    </source>
</reference>
<dbReference type="InterPro" id="IPR029071">
    <property type="entry name" value="Ubiquitin-like_domsf"/>
</dbReference>
<proteinExistence type="predicted"/>
<evidence type="ECO:0000256" key="2">
    <source>
        <dbReference type="ARBA" id="ARBA00022525"/>
    </source>
</evidence>
<dbReference type="SUPFAM" id="SSF49313">
    <property type="entry name" value="Cadherin-like"/>
    <property type="match status" value="1"/>
</dbReference>
<feature type="region of interest" description="Disordered" evidence="5">
    <location>
        <begin position="183"/>
        <end position="228"/>
    </location>
</feature>
<dbReference type="InterPro" id="IPR015919">
    <property type="entry name" value="Cadherin-like_sf"/>
</dbReference>
<dbReference type="InterPro" id="IPR050158">
    <property type="entry name" value="Ubiquitin_ubiquitin-like"/>
</dbReference>
<evidence type="ECO:0000256" key="1">
    <source>
        <dbReference type="ARBA" id="ARBA00022512"/>
    </source>
</evidence>
<dbReference type="Pfam" id="PF00746">
    <property type="entry name" value="Gram_pos_anchor"/>
    <property type="match status" value="1"/>
</dbReference>
<dbReference type="InterPro" id="IPR019931">
    <property type="entry name" value="LPXTG_anchor"/>
</dbReference>